<proteinExistence type="predicted"/>
<protein>
    <recommendedName>
        <fullName evidence="4">Transcription factor domain-containing protein</fullName>
    </recommendedName>
</protein>
<evidence type="ECO:0000313" key="2">
    <source>
        <dbReference type="EMBL" id="KAF2641427.1"/>
    </source>
</evidence>
<gene>
    <name evidence="2" type="ORF">P280DRAFT_398590</name>
</gene>
<accession>A0A6A6S264</accession>
<sequence>MSWREPLSITSNEAILVHHYVQHLGRWLDATDPSRQFTLRIPHEVKYCTILLHSTVCFSARHYKDEGTATSAYGSCISLLIERLNLNTATQDDDLLCAIVILRFFEQLNVPTISGSDNESHLAGSAACLRDLPKKYVDPTAPTLREAAFWVYVRQCLYNSTIDQQAPNIDFSLQLRPEPSSLQNSHPLAQLRLETAWANKMIWVCACVVNFCFDDASDRTNRVDKWHGLWKDVELWGHERPSTFDPIWSGHDREKSVFPGYYFTADWHVVAFGFFHFSSILLLTYKPGPKFALRNVRAKPSETDNQILDHARAICGSCKSASEVVPSLITLCHTMFIWGPLMSDSDEQNELLEILADFEKTQTWPTTWIANALRKEWAIEEII</sequence>
<dbReference type="GO" id="GO:0003700">
    <property type="term" value="F:DNA-binding transcription factor activity"/>
    <property type="evidence" value="ECO:0007669"/>
    <property type="project" value="TreeGrafter"/>
</dbReference>
<evidence type="ECO:0008006" key="4">
    <source>
        <dbReference type="Google" id="ProtNLM"/>
    </source>
</evidence>
<dbReference type="EMBL" id="MU006783">
    <property type="protein sequence ID" value="KAF2641427.1"/>
    <property type="molecule type" value="Genomic_DNA"/>
</dbReference>
<reference evidence="2" key="1">
    <citation type="journal article" date="2020" name="Stud. Mycol.">
        <title>101 Dothideomycetes genomes: a test case for predicting lifestyles and emergence of pathogens.</title>
        <authorList>
            <person name="Haridas S."/>
            <person name="Albert R."/>
            <person name="Binder M."/>
            <person name="Bloem J."/>
            <person name="Labutti K."/>
            <person name="Salamov A."/>
            <person name="Andreopoulos B."/>
            <person name="Baker S."/>
            <person name="Barry K."/>
            <person name="Bills G."/>
            <person name="Bluhm B."/>
            <person name="Cannon C."/>
            <person name="Castanera R."/>
            <person name="Culley D."/>
            <person name="Daum C."/>
            <person name="Ezra D."/>
            <person name="Gonzalez J."/>
            <person name="Henrissat B."/>
            <person name="Kuo A."/>
            <person name="Liang C."/>
            <person name="Lipzen A."/>
            <person name="Lutzoni F."/>
            <person name="Magnuson J."/>
            <person name="Mondo S."/>
            <person name="Nolan M."/>
            <person name="Ohm R."/>
            <person name="Pangilinan J."/>
            <person name="Park H.-J."/>
            <person name="Ramirez L."/>
            <person name="Alfaro M."/>
            <person name="Sun H."/>
            <person name="Tritt A."/>
            <person name="Yoshinaga Y."/>
            <person name="Zwiers L.-H."/>
            <person name="Turgeon B."/>
            <person name="Goodwin S."/>
            <person name="Spatafora J."/>
            <person name="Crous P."/>
            <person name="Grigoriev I."/>
        </authorList>
    </citation>
    <scope>NUCLEOTIDE SEQUENCE</scope>
    <source>
        <strain evidence="2">CBS 473.64</strain>
    </source>
</reference>
<evidence type="ECO:0000256" key="1">
    <source>
        <dbReference type="ARBA" id="ARBA00023242"/>
    </source>
</evidence>
<keyword evidence="3" id="KW-1185">Reference proteome</keyword>
<name>A0A6A6S264_9PLEO</name>
<dbReference type="AlphaFoldDB" id="A0A6A6S264"/>
<dbReference type="Proteomes" id="UP000799753">
    <property type="component" value="Unassembled WGS sequence"/>
</dbReference>
<dbReference type="GO" id="GO:0045944">
    <property type="term" value="P:positive regulation of transcription by RNA polymerase II"/>
    <property type="evidence" value="ECO:0007669"/>
    <property type="project" value="TreeGrafter"/>
</dbReference>
<keyword evidence="1" id="KW-0539">Nucleus</keyword>
<dbReference type="GO" id="GO:0000976">
    <property type="term" value="F:transcription cis-regulatory region binding"/>
    <property type="evidence" value="ECO:0007669"/>
    <property type="project" value="TreeGrafter"/>
</dbReference>
<dbReference type="OrthoDB" id="4525710at2759"/>
<dbReference type="GO" id="GO:0005634">
    <property type="term" value="C:nucleus"/>
    <property type="evidence" value="ECO:0007669"/>
    <property type="project" value="TreeGrafter"/>
</dbReference>
<organism evidence="2 3">
    <name type="scientific">Massarina eburnea CBS 473.64</name>
    <dbReference type="NCBI Taxonomy" id="1395130"/>
    <lineage>
        <taxon>Eukaryota</taxon>
        <taxon>Fungi</taxon>
        <taxon>Dikarya</taxon>
        <taxon>Ascomycota</taxon>
        <taxon>Pezizomycotina</taxon>
        <taxon>Dothideomycetes</taxon>
        <taxon>Pleosporomycetidae</taxon>
        <taxon>Pleosporales</taxon>
        <taxon>Massarineae</taxon>
        <taxon>Massarinaceae</taxon>
        <taxon>Massarina</taxon>
    </lineage>
</organism>
<dbReference type="PANTHER" id="PTHR37534">
    <property type="entry name" value="TRANSCRIPTIONAL ACTIVATOR PROTEIN UGA3"/>
    <property type="match status" value="1"/>
</dbReference>
<evidence type="ECO:0000313" key="3">
    <source>
        <dbReference type="Proteomes" id="UP000799753"/>
    </source>
</evidence>
<dbReference type="PANTHER" id="PTHR37534:SF25">
    <property type="entry name" value="ZN(II)2CYS6 TRANSCRIPTION FACTOR (EUROFUNG)"/>
    <property type="match status" value="1"/>
</dbReference>